<accession>A0A7J5GXS9</accession>
<protein>
    <recommendedName>
        <fullName evidence="3">Minor fimbrium subunit Mfa1 C-terminal domain-containing protein</fullName>
    </recommendedName>
</protein>
<dbReference type="Gene3D" id="2.60.40.3690">
    <property type="match status" value="2"/>
</dbReference>
<gene>
    <name evidence="4" type="ORF">GAQ44_13760</name>
</gene>
<dbReference type="NCBIfam" id="NF038041">
    <property type="entry name" value="fim_Mfa1_fam"/>
    <property type="match status" value="1"/>
</dbReference>
<feature type="chain" id="PRO_5029640853" description="Minor fimbrium subunit Mfa1 C-terminal domain-containing protein" evidence="2">
    <location>
        <begin position="23"/>
        <end position="645"/>
    </location>
</feature>
<feature type="signal peptide" evidence="2">
    <location>
        <begin position="1"/>
        <end position="22"/>
    </location>
</feature>
<evidence type="ECO:0000259" key="3">
    <source>
        <dbReference type="Pfam" id="PF15495"/>
    </source>
</evidence>
<dbReference type="Proteomes" id="UP000487221">
    <property type="component" value="Unassembled WGS sequence"/>
</dbReference>
<dbReference type="AlphaFoldDB" id="A0A7J5GXS9"/>
<reference evidence="4 5" key="1">
    <citation type="journal article" date="2019" name="Nat. Med.">
        <title>A library of human gut bacterial isolates paired with longitudinal multiomics data enables mechanistic microbiome research.</title>
        <authorList>
            <person name="Poyet M."/>
            <person name="Groussin M."/>
            <person name="Gibbons S.M."/>
            <person name="Avila-Pacheco J."/>
            <person name="Jiang X."/>
            <person name="Kearney S.M."/>
            <person name="Perrotta A.R."/>
            <person name="Berdy B."/>
            <person name="Zhao S."/>
            <person name="Lieberman T.D."/>
            <person name="Swanson P.K."/>
            <person name="Smith M."/>
            <person name="Roesemann S."/>
            <person name="Alexander J.E."/>
            <person name="Rich S.A."/>
            <person name="Livny J."/>
            <person name="Vlamakis H."/>
            <person name="Clish C."/>
            <person name="Bullock K."/>
            <person name="Deik A."/>
            <person name="Scott J."/>
            <person name="Pierce K.A."/>
            <person name="Xavier R.J."/>
            <person name="Alm E.J."/>
        </authorList>
    </citation>
    <scope>NUCLEOTIDE SEQUENCE [LARGE SCALE GENOMIC DNA]</scope>
    <source>
        <strain evidence="4 5">BIOML-A19</strain>
    </source>
</reference>
<dbReference type="GO" id="GO:0009418">
    <property type="term" value="C:pilus shaft"/>
    <property type="evidence" value="ECO:0007669"/>
    <property type="project" value="InterPro"/>
</dbReference>
<evidence type="ECO:0000256" key="1">
    <source>
        <dbReference type="SAM" id="MobiDB-lite"/>
    </source>
</evidence>
<proteinExistence type="predicted"/>
<feature type="domain" description="Minor fimbrium subunit Mfa1 C-terminal" evidence="3">
    <location>
        <begin position="559"/>
        <end position="636"/>
    </location>
</feature>
<feature type="region of interest" description="Disordered" evidence="1">
    <location>
        <begin position="57"/>
        <end position="80"/>
    </location>
</feature>
<dbReference type="Pfam" id="PF15495">
    <property type="entry name" value="Fimbrillin_C"/>
    <property type="match status" value="1"/>
</dbReference>
<evidence type="ECO:0000313" key="4">
    <source>
        <dbReference type="EMBL" id="KAB4182416.1"/>
    </source>
</evidence>
<organism evidence="4 5">
    <name type="scientific">Bacteroides uniformis</name>
    <dbReference type="NCBI Taxonomy" id="820"/>
    <lineage>
        <taxon>Bacteria</taxon>
        <taxon>Pseudomonadati</taxon>
        <taxon>Bacteroidota</taxon>
        <taxon>Bacteroidia</taxon>
        <taxon>Bacteroidales</taxon>
        <taxon>Bacteroidaceae</taxon>
        <taxon>Bacteroides</taxon>
    </lineage>
</organism>
<comment type="caution">
    <text evidence="4">The sequence shown here is derived from an EMBL/GenBank/DDBJ whole genome shotgun (WGS) entry which is preliminary data.</text>
</comment>
<keyword evidence="2" id="KW-0732">Signal</keyword>
<name>A0A7J5GXS9_BACUN</name>
<dbReference type="InterPro" id="IPR029140">
    <property type="entry name" value="Mfa1_C"/>
</dbReference>
<sequence>MKKSKRNIFLISILVICTIAGCGNPTDKKAGVKTDVNPEKSKDVVYVNVQVQLPTANINADNENNKTDSDGSTSNTATKEHENRVNSVLLVLADKDDKFIACGEQASLTALNKAKGTIGTVQKIDKAALATYYKEDGTLDEGKDRIHIYAFCNPTNELKDLFKEHFMLKEWIHKTENITEDANGNIIRGETVWGGKDHQHGFLMSTADRASIEKSIPQKMEHWEKHTQKDTPFNFSGTNRQDPKQKEINNEGNIRVERAVARIDFKDGSKNGDQTYALGNDEGNATLKVKLTKMALVNMSRDFYYLRRVSDDGTNADALVCGTEYSHGPQTNYVVDTDAAIKNGVTRNIDKGYPFKDYFNFCLGNYEGGNWHIDATARSQWYTSLISKVIKNNGKGYHTWRYVTENTIPGIEMQQNGITTGIVLKGQIMATDKASRKLQDAIANAKGDPAKDPILYSYANTLYVTWEEVREKAFLAEESGRFYKAVFGNTPKNRLAIKSNGQAAVYSADKTSPDYLWQKWHEQNIDNKAFQADFRKAAKKAQFTLYQSSTDDYDAAGYYCYYFCWSRHNDNQDNNVMGPMEFAIVRNHIYKLSVTGINRLGHPRISENDPTPITPDTPDEKDSHYLTLSVEVIPWRGALTTWNPN</sequence>
<dbReference type="EMBL" id="WCTY01000025">
    <property type="protein sequence ID" value="KAB4182416.1"/>
    <property type="molecule type" value="Genomic_DNA"/>
</dbReference>
<evidence type="ECO:0000256" key="2">
    <source>
        <dbReference type="SAM" id="SignalP"/>
    </source>
</evidence>
<evidence type="ECO:0000313" key="5">
    <source>
        <dbReference type="Proteomes" id="UP000487221"/>
    </source>
</evidence>
<dbReference type="InterPro" id="IPR047786">
    <property type="entry name" value="Mfa1_fim"/>
</dbReference>
<dbReference type="PROSITE" id="PS51257">
    <property type="entry name" value="PROKAR_LIPOPROTEIN"/>
    <property type="match status" value="1"/>
</dbReference>
<dbReference type="RefSeq" id="WP_151875733.1">
    <property type="nucleotide sequence ID" value="NZ_WCTY01000025.1"/>
</dbReference>